<organism evidence="2 3">
    <name type="scientific">Mesorhizobium wenxiniae</name>
    <dbReference type="NCBI Taxonomy" id="2014805"/>
    <lineage>
        <taxon>Bacteria</taxon>
        <taxon>Pseudomonadati</taxon>
        <taxon>Pseudomonadota</taxon>
        <taxon>Alphaproteobacteria</taxon>
        <taxon>Hyphomicrobiales</taxon>
        <taxon>Phyllobacteriaceae</taxon>
        <taxon>Mesorhizobium</taxon>
    </lineage>
</organism>
<proteinExistence type="predicted"/>
<sequence>MERRMSTMGTLAKYAMAANAIRSVSVINRTGIASLLAPLLTFGHQRRLARRRLAVGCLRDRECGPRSAQVDILQMSIRERMNRGKGIGLVKAPMKLIHWASLCYAKVGEHHFG</sequence>
<reference evidence="2 3" key="1">
    <citation type="submission" date="2017-08" db="EMBL/GenBank/DDBJ databases">
        <title>Mesorhizobium wenxinae sp. nov., a novel rhizobial species isolated from root nodules of chickpea (Cicer arietinum L.).</title>
        <authorList>
            <person name="Zhang J."/>
        </authorList>
    </citation>
    <scope>NUCLEOTIDE SEQUENCE [LARGE SCALE GENOMIC DNA]</scope>
    <source>
        <strain evidence="3">WYCCWR 10019</strain>
    </source>
</reference>
<dbReference type="AlphaFoldDB" id="A0A271KPZ5"/>
<keyword evidence="3" id="KW-1185">Reference proteome</keyword>
<dbReference type="Proteomes" id="UP000215931">
    <property type="component" value="Unassembled WGS sequence"/>
</dbReference>
<gene>
    <name evidence="2" type="ORF">CIT31_02125</name>
</gene>
<keyword evidence="1" id="KW-0472">Membrane</keyword>
<keyword evidence="1" id="KW-0812">Transmembrane</keyword>
<evidence type="ECO:0000256" key="1">
    <source>
        <dbReference type="SAM" id="Phobius"/>
    </source>
</evidence>
<protein>
    <submittedName>
        <fullName evidence="2">Uncharacterized protein</fullName>
    </submittedName>
</protein>
<comment type="caution">
    <text evidence="2">The sequence shown here is derived from an EMBL/GenBank/DDBJ whole genome shotgun (WGS) entry which is preliminary data.</text>
</comment>
<evidence type="ECO:0000313" key="3">
    <source>
        <dbReference type="Proteomes" id="UP000215931"/>
    </source>
</evidence>
<evidence type="ECO:0000313" key="2">
    <source>
        <dbReference type="EMBL" id="PAP97167.1"/>
    </source>
</evidence>
<accession>A0A271KPZ5</accession>
<dbReference type="EMBL" id="NPKH01000006">
    <property type="protein sequence ID" value="PAP97167.1"/>
    <property type="molecule type" value="Genomic_DNA"/>
</dbReference>
<keyword evidence="1" id="KW-1133">Transmembrane helix</keyword>
<feature type="transmembrane region" description="Helical" evidence="1">
    <location>
        <begin position="20"/>
        <end position="42"/>
    </location>
</feature>
<name>A0A271KPZ5_9HYPH</name>